<evidence type="ECO:0000313" key="2">
    <source>
        <dbReference type="EMBL" id="KAK9901300.1"/>
    </source>
</evidence>
<feature type="region of interest" description="Disordered" evidence="1">
    <location>
        <begin position="610"/>
        <end position="768"/>
    </location>
</feature>
<feature type="compositionally biased region" description="Pro residues" evidence="1">
    <location>
        <begin position="47"/>
        <end position="64"/>
    </location>
</feature>
<sequence length="768" mass="83648">MLLQNSRPHSKQIIMGLQFAGHSIDHGQGAWNAPAPPHGSSDFAQGVPPPPPPPLPPEGDPPIPSQATPMPDAQGPAPLPPPYPDQPPLSQTPPGDPAQQWADQQAAELSQEQYAAMNPEQQAAYWAQWQYYAQYYDQQQQQQYPAAQYQQPTQYDGQQWGQQYAQQPLQQPQYPQQDFGAYYQQQQQMPPQPQSQAYPPQAQYPAPSSGQVMFHAYTAGAHMAMPGSVLPYGQAGRGLGMAAAIPTAQAPKKTVPSWLRAEMLKRGINLNASGAPKQGSDSDTEPEQAKSRRLAQAGGPRWGGGVAGGSSGGRLGDGDSSEEEEEAAELGRAEELRRERLNALVKRNLTAILLEVTDAMFDEVAMEVSKAAQRQTAPQDSTGADEQKPEHGGAVVLTREGNEEEGNSGGGDALGLGYGSEDPSEDEAEQEHAPVQEANSNALDGAHVDGASENNTSSPAEAALAEITQHVAGSSEDAKKMEGPAQLSEHQAPASEALPDVNSTEEDLQASESPKAPASEGITSEVANGASTIFSKGDSVWYIDREGNRCAAVVLAIDLMHPPPSYCIRLEGADSSRETEGHRLELRRLTHAPAGQPDAQLLKGTALAEEEAGLAEESAPPGPEAAVLEHQGTVATKPKEMEREKDKDKGKVKSKGKDRDRSSRSRSKERLMRERSRSRDRERELERERERKKDRKKERARRHSISRSRSPARKRRRSPSASPARGEGRRRNRQRESASPTPKKKDERKDSKKSKNKDREDRKKKRSD</sequence>
<name>A0ABR2YB37_9CHLO</name>
<feature type="region of interest" description="Disordered" evidence="1">
    <location>
        <begin position="372"/>
        <end position="530"/>
    </location>
</feature>
<proteinExistence type="predicted"/>
<feature type="region of interest" description="Disordered" evidence="1">
    <location>
        <begin position="184"/>
        <end position="206"/>
    </location>
</feature>
<protein>
    <submittedName>
        <fullName evidence="2">Uncharacterized protein</fullName>
    </submittedName>
</protein>
<feature type="compositionally biased region" description="Acidic residues" evidence="1">
    <location>
        <begin position="319"/>
        <end position="328"/>
    </location>
</feature>
<feature type="compositionally biased region" description="Gly residues" evidence="1">
    <location>
        <begin position="300"/>
        <end position="315"/>
    </location>
</feature>
<dbReference type="PANTHER" id="PTHR15439:SF0">
    <property type="entry name" value="CELL DIVISION CYCLE AND APOPTOSIS REGULATOR PROTEIN 1-RELATED"/>
    <property type="match status" value="1"/>
</dbReference>
<feature type="compositionally biased region" description="Basic residues" evidence="1">
    <location>
        <begin position="692"/>
        <end position="718"/>
    </location>
</feature>
<evidence type="ECO:0000313" key="3">
    <source>
        <dbReference type="Proteomes" id="UP001491310"/>
    </source>
</evidence>
<organism evidence="2 3">
    <name type="scientific">Coccomyxa subellipsoidea</name>
    <dbReference type="NCBI Taxonomy" id="248742"/>
    <lineage>
        <taxon>Eukaryota</taxon>
        <taxon>Viridiplantae</taxon>
        <taxon>Chlorophyta</taxon>
        <taxon>core chlorophytes</taxon>
        <taxon>Trebouxiophyceae</taxon>
        <taxon>Trebouxiophyceae incertae sedis</taxon>
        <taxon>Coccomyxaceae</taxon>
        <taxon>Coccomyxa</taxon>
    </lineage>
</organism>
<feature type="compositionally biased region" description="Pro residues" evidence="1">
    <location>
        <begin position="77"/>
        <end position="96"/>
    </location>
</feature>
<keyword evidence="3" id="KW-1185">Reference proteome</keyword>
<dbReference type="Proteomes" id="UP001491310">
    <property type="component" value="Unassembled WGS sequence"/>
</dbReference>
<feature type="compositionally biased region" description="Polar residues" evidence="1">
    <location>
        <begin position="521"/>
        <end position="530"/>
    </location>
</feature>
<dbReference type="PANTHER" id="PTHR15439">
    <property type="entry name" value="RETINOBLASTOMA-BINDING PROTEIN 6"/>
    <property type="match status" value="1"/>
</dbReference>
<evidence type="ECO:0000256" key="1">
    <source>
        <dbReference type="SAM" id="MobiDB-lite"/>
    </source>
</evidence>
<gene>
    <name evidence="2" type="ORF">WJX75_004802</name>
</gene>
<dbReference type="Pfam" id="PF15996">
    <property type="entry name" value="PNISR"/>
    <property type="match status" value="1"/>
</dbReference>
<feature type="compositionally biased region" description="Gly residues" evidence="1">
    <location>
        <begin position="407"/>
        <end position="418"/>
    </location>
</feature>
<comment type="caution">
    <text evidence="2">The sequence shown here is derived from an EMBL/GenBank/DDBJ whole genome shotgun (WGS) entry which is preliminary data.</text>
</comment>
<feature type="region of interest" description="Disordered" evidence="1">
    <location>
        <begin position="271"/>
        <end position="333"/>
    </location>
</feature>
<feature type="compositionally biased region" description="Basic residues" evidence="1">
    <location>
        <begin position="751"/>
        <end position="768"/>
    </location>
</feature>
<dbReference type="InterPro" id="IPR031937">
    <property type="entry name" value="PNISR"/>
</dbReference>
<feature type="compositionally biased region" description="Polar residues" evidence="1">
    <location>
        <begin position="372"/>
        <end position="384"/>
    </location>
</feature>
<dbReference type="EMBL" id="JALJOT010000018">
    <property type="protein sequence ID" value="KAK9901300.1"/>
    <property type="molecule type" value="Genomic_DNA"/>
</dbReference>
<dbReference type="InterPro" id="IPR033489">
    <property type="entry name" value="RBBP6"/>
</dbReference>
<reference evidence="2 3" key="1">
    <citation type="journal article" date="2024" name="Nat. Commun.">
        <title>Phylogenomics reveals the evolutionary origins of lichenization in chlorophyte algae.</title>
        <authorList>
            <person name="Puginier C."/>
            <person name="Libourel C."/>
            <person name="Otte J."/>
            <person name="Skaloud P."/>
            <person name="Haon M."/>
            <person name="Grisel S."/>
            <person name="Petersen M."/>
            <person name="Berrin J.G."/>
            <person name="Delaux P.M."/>
            <person name="Dal Grande F."/>
            <person name="Keller J."/>
        </authorList>
    </citation>
    <scope>NUCLEOTIDE SEQUENCE [LARGE SCALE GENOMIC DNA]</scope>
    <source>
        <strain evidence="2 3">SAG 216-7</strain>
    </source>
</reference>
<feature type="region of interest" description="Disordered" evidence="1">
    <location>
        <begin position="17"/>
        <end position="111"/>
    </location>
</feature>
<accession>A0ABR2YB37</accession>
<feature type="compositionally biased region" description="Basic and acidic residues" evidence="1">
    <location>
        <begin position="637"/>
        <end position="691"/>
    </location>
</feature>
<feature type="compositionally biased region" description="Low complexity" evidence="1">
    <location>
        <begin position="97"/>
        <end position="107"/>
    </location>
</feature>